<dbReference type="Proteomes" id="UP000239814">
    <property type="component" value="Chromosome"/>
</dbReference>
<sequence>MSEVTVRAVQPVLGIPDGGTVTIEKTRRVAAAIEQGHLVVVDPPTGTERVETIDIGAVTVGAPDESATRQQWARFLSNAGIAVNRQQKKADLIAAWKAHNEGDSDLDQAQDADADIEGVPED</sequence>
<keyword evidence="3" id="KW-1185">Reference proteome</keyword>
<evidence type="ECO:0000256" key="1">
    <source>
        <dbReference type="SAM" id="MobiDB-lite"/>
    </source>
</evidence>
<organism evidence="2 3">
    <name type="scientific">Gordonia iterans</name>
    <dbReference type="NCBI Taxonomy" id="1004901"/>
    <lineage>
        <taxon>Bacteria</taxon>
        <taxon>Bacillati</taxon>
        <taxon>Actinomycetota</taxon>
        <taxon>Actinomycetes</taxon>
        <taxon>Mycobacteriales</taxon>
        <taxon>Gordoniaceae</taxon>
        <taxon>Gordonia</taxon>
    </lineage>
</organism>
<protein>
    <submittedName>
        <fullName evidence="2">Uncharacterized protein</fullName>
    </submittedName>
</protein>
<accession>A0A2S0KJM2</accession>
<feature type="compositionally biased region" description="Acidic residues" evidence="1">
    <location>
        <begin position="103"/>
        <end position="122"/>
    </location>
</feature>
<dbReference type="RefSeq" id="WP_105943588.1">
    <property type="nucleotide sequence ID" value="NZ_CP027433.1"/>
</dbReference>
<dbReference type="EMBL" id="CP027433">
    <property type="protein sequence ID" value="AVM01885.1"/>
    <property type="molecule type" value="Genomic_DNA"/>
</dbReference>
<reference evidence="2 3" key="1">
    <citation type="submission" date="2018-03" db="EMBL/GenBank/DDBJ databases">
        <title>Characteristics and genome of n-alkane degrading marine bacteria Gordonia iterans isolated from crude oil contaminated in Tae-an, South Korea.</title>
        <authorList>
            <person name="Lee S.-S."/>
            <person name="Kim H."/>
        </authorList>
    </citation>
    <scope>NUCLEOTIDE SEQUENCE [LARGE SCALE GENOMIC DNA]</scope>
    <source>
        <strain evidence="2 3">Co17</strain>
    </source>
</reference>
<dbReference type="KEGG" id="git:C6V83_18070"/>
<evidence type="ECO:0000313" key="3">
    <source>
        <dbReference type="Proteomes" id="UP000239814"/>
    </source>
</evidence>
<gene>
    <name evidence="2" type="ORF">C6V83_18070</name>
</gene>
<proteinExistence type="predicted"/>
<name>A0A2S0KJM2_9ACTN</name>
<evidence type="ECO:0000313" key="2">
    <source>
        <dbReference type="EMBL" id="AVM01885.1"/>
    </source>
</evidence>
<dbReference type="AlphaFoldDB" id="A0A2S0KJM2"/>
<feature type="region of interest" description="Disordered" evidence="1">
    <location>
        <begin position="101"/>
        <end position="122"/>
    </location>
</feature>